<reference evidence="4" key="1">
    <citation type="submission" date="2023-03" db="EMBL/GenBank/DDBJ databases">
        <title>Actinorhabdospora filicis NBRC 111898.</title>
        <authorList>
            <person name="Ichikawa N."/>
            <person name="Sato H."/>
            <person name="Tonouchi N."/>
        </authorList>
    </citation>
    <scope>NUCLEOTIDE SEQUENCE</scope>
    <source>
        <strain evidence="4">NBRC 111898</strain>
    </source>
</reference>
<evidence type="ECO:0000313" key="5">
    <source>
        <dbReference type="Proteomes" id="UP001165079"/>
    </source>
</evidence>
<dbReference type="Pfam" id="PF02826">
    <property type="entry name" value="2-Hacid_dh_C"/>
    <property type="match status" value="1"/>
</dbReference>
<dbReference type="InterPro" id="IPR029753">
    <property type="entry name" value="D-isomer_DH_CS"/>
</dbReference>
<dbReference type="AlphaFoldDB" id="A0A9W6SP61"/>
<dbReference type="PANTHER" id="PTHR43333:SF1">
    <property type="entry name" value="D-ISOMER SPECIFIC 2-HYDROXYACID DEHYDROGENASE NAD-BINDING DOMAIN-CONTAINING PROTEIN"/>
    <property type="match status" value="1"/>
</dbReference>
<dbReference type="SUPFAM" id="SSF51735">
    <property type="entry name" value="NAD(P)-binding Rossmann-fold domains"/>
    <property type="match status" value="1"/>
</dbReference>
<dbReference type="Gene3D" id="3.40.50.720">
    <property type="entry name" value="NAD(P)-binding Rossmann-like Domain"/>
    <property type="match status" value="2"/>
</dbReference>
<keyword evidence="2" id="KW-0520">NAD</keyword>
<feature type="domain" description="D-isomer specific 2-hydroxyacid dehydrogenase NAD-binding" evidence="3">
    <location>
        <begin position="107"/>
        <end position="273"/>
    </location>
</feature>
<keyword evidence="1" id="KW-0560">Oxidoreductase</keyword>
<dbReference type="PROSITE" id="PS00671">
    <property type="entry name" value="D_2_HYDROXYACID_DH_3"/>
    <property type="match status" value="1"/>
</dbReference>
<dbReference type="GO" id="GO:0051287">
    <property type="term" value="F:NAD binding"/>
    <property type="evidence" value="ECO:0007669"/>
    <property type="project" value="InterPro"/>
</dbReference>
<dbReference type="GO" id="GO:0016616">
    <property type="term" value="F:oxidoreductase activity, acting on the CH-OH group of donors, NAD or NADP as acceptor"/>
    <property type="evidence" value="ECO:0007669"/>
    <property type="project" value="UniProtKB-ARBA"/>
</dbReference>
<proteinExistence type="predicted"/>
<sequence length="308" mass="32645">MRTESGKIWIAHEEGREYLGAIPDGVEIEVYDGRGEYPSDPSDVVFWVAPYMALADSTQTLAAMPALKVVQLLSAGAEVWEPVVPATVTLADAKGVHTVATAEWVLTAVLASLRDFPHYARAQSARIWDRREGSTLYGARVLILGAGAIGEAVAVRAEAFGARITRVARTAREGVHAIDELPGLLPEHDIVVVIVPLTEATTGLVDAKFLAAMPDGALLVNVARGKVVDTAALLAETSSGRLNAALDVFDPEPLPAGHGLWGLPNVLITPHVGGNVPGIEERGYTLVGEQIRRFAAGEPLENVVVNGY</sequence>
<accession>A0A9W6SP61</accession>
<dbReference type="EMBL" id="BSTX01000003">
    <property type="protein sequence ID" value="GLZ79818.1"/>
    <property type="molecule type" value="Genomic_DNA"/>
</dbReference>
<comment type="caution">
    <text evidence="4">The sequence shown here is derived from an EMBL/GenBank/DDBJ whole genome shotgun (WGS) entry which is preliminary data.</text>
</comment>
<organism evidence="4 5">
    <name type="scientific">Actinorhabdospora filicis</name>
    <dbReference type="NCBI Taxonomy" id="1785913"/>
    <lineage>
        <taxon>Bacteria</taxon>
        <taxon>Bacillati</taxon>
        <taxon>Actinomycetota</taxon>
        <taxon>Actinomycetes</taxon>
        <taxon>Micromonosporales</taxon>
        <taxon>Micromonosporaceae</taxon>
        <taxon>Actinorhabdospora</taxon>
    </lineage>
</organism>
<evidence type="ECO:0000256" key="1">
    <source>
        <dbReference type="ARBA" id="ARBA00023002"/>
    </source>
</evidence>
<dbReference type="InterPro" id="IPR036291">
    <property type="entry name" value="NAD(P)-bd_dom_sf"/>
</dbReference>
<dbReference type="PANTHER" id="PTHR43333">
    <property type="entry name" value="2-HACID_DH_C DOMAIN-CONTAINING PROTEIN"/>
    <property type="match status" value="1"/>
</dbReference>
<dbReference type="Proteomes" id="UP001165079">
    <property type="component" value="Unassembled WGS sequence"/>
</dbReference>
<evidence type="ECO:0000256" key="2">
    <source>
        <dbReference type="ARBA" id="ARBA00023027"/>
    </source>
</evidence>
<evidence type="ECO:0000313" key="4">
    <source>
        <dbReference type="EMBL" id="GLZ79818.1"/>
    </source>
</evidence>
<keyword evidence="5" id="KW-1185">Reference proteome</keyword>
<dbReference type="SUPFAM" id="SSF52283">
    <property type="entry name" value="Formate/glycerate dehydrogenase catalytic domain-like"/>
    <property type="match status" value="1"/>
</dbReference>
<dbReference type="InterPro" id="IPR006140">
    <property type="entry name" value="D-isomer_DH_NAD-bd"/>
</dbReference>
<gene>
    <name evidence="4" type="primary">serA</name>
    <name evidence="4" type="ORF">Afil01_46250</name>
</gene>
<evidence type="ECO:0000259" key="3">
    <source>
        <dbReference type="Pfam" id="PF02826"/>
    </source>
</evidence>
<dbReference type="RefSeq" id="WP_285664961.1">
    <property type="nucleotide sequence ID" value="NZ_BSTX01000003.1"/>
</dbReference>
<dbReference type="CDD" id="cd12166">
    <property type="entry name" value="2-Hacid_dh_7"/>
    <property type="match status" value="1"/>
</dbReference>
<protein>
    <submittedName>
        <fullName evidence="4">Phosphoglycerate dehydrogenase</fullName>
    </submittedName>
</protein>
<name>A0A9W6SP61_9ACTN</name>